<proteinExistence type="predicted"/>
<reference evidence="1 2" key="1">
    <citation type="submission" date="2007-08" db="EMBL/GenBank/DDBJ databases">
        <title>Complete sequence of Roseiflexus castenholzii DSM 13941.</title>
        <authorList>
            <consortium name="US DOE Joint Genome Institute"/>
            <person name="Copeland A."/>
            <person name="Lucas S."/>
            <person name="Lapidus A."/>
            <person name="Barry K."/>
            <person name="Glavina del Rio T."/>
            <person name="Dalin E."/>
            <person name="Tice H."/>
            <person name="Pitluck S."/>
            <person name="Thompson L.S."/>
            <person name="Brettin T."/>
            <person name="Bruce D."/>
            <person name="Detter J.C."/>
            <person name="Han C."/>
            <person name="Tapia R."/>
            <person name="Schmutz J."/>
            <person name="Larimer F."/>
            <person name="Land M."/>
            <person name="Hauser L."/>
            <person name="Kyrpides N."/>
            <person name="Mikhailova N."/>
            <person name="Bryant D.A."/>
            <person name="Hanada S."/>
            <person name="Tsukatani Y."/>
            <person name="Richardson P."/>
        </authorList>
    </citation>
    <scope>NUCLEOTIDE SEQUENCE [LARGE SCALE GENOMIC DNA]</scope>
    <source>
        <strain evidence="2">DSM 13941 / HLO8</strain>
    </source>
</reference>
<sequence>MKVDAQARPSRLRIRGNLAHHGIVGNADLGHKHTTIAGDKAFLYETDERVVGKSTPQAEAPVRLARIIGARQETPNAMGLGPLERQHWDGKGFDRVAKHGR</sequence>
<name>A7NI23_ROSCS</name>
<evidence type="ECO:0000313" key="2">
    <source>
        <dbReference type="Proteomes" id="UP000000263"/>
    </source>
</evidence>
<dbReference type="Proteomes" id="UP000000263">
    <property type="component" value="Chromosome"/>
</dbReference>
<evidence type="ECO:0000313" key="1">
    <source>
        <dbReference type="EMBL" id="ABU57123.1"/>
    </source>
</evidence>
<dbReference type="STRING" id="383372.Rcas_1015"/>
<dbReference type="EMBL" id="CP000804">
    <property type="protein sequence ID" value="ABU57123.1"/>
    <property type="molecule type" value="Genomic_DNA"/>
</dbReference>
<protein>
    <submittedName>
        <fullName evidence="1">Uncharacterized protein</fullName>
    </submittedName>
</protein>
<gene>
    <name evidence="1" type="ordered locus">Rcas_1015</name>
</gene>
<organism evidence="1 2">
    <name type="scientific">Roseiflexus castenholzii (strain DSM 13941 / HLO8)</name>
    <dbReference type="NCBI Taxonomy" id="383372"/>
    <lineage>
        <taxon>Bacteria</taxon>
        <taxon>Bacillati</taxon>
        <taxon>Chloroflexota</taxon>
        <taxon>Chloroflexia</taxon>
        <taxon>Chloroflexales</taxon>
        <taxon>Roseiflexineae</taxon>
        <taxon>Roseiflexaceae</taxon>
        <taxon>Roseiflexus</taxon>
    </lineage>
</organism>
<keyword evidence="2" id="KW-1185">Reference proteome</keyword>
<dbReference type="AlphaFoldDB" id="A7NI23"/>
<dbReference type="RefSeq" id="WP_012119553.1">
    <property type="nucleotide sequence ID" value="NC_009767.1"/>
</dbReference>
<accession>A7NI23</accession>
<dbReference type="HOGENOM" id="CLU_2289540_0_0_0"/>
<dbReference type="KEGG" id="rca:Rcas_1015"/>